<dbReference type="AlphaFoldDB" id="A0A235EW56"/>
<dbReference type="GO" id="GO:0008233">
    <property type="term" value="F:peptidase activity"/>
    <property type="evidence" value="ECO:0007669"/>
    <property type="project" value="UniProtKB-KW"/>
</dbReference>
<evidence type="ECO:0000313" key="2">
    <source>
        <dbReference type="EMBL" id="OYD52655.1"/>
    </source>
</evidence>
<feature type="signal peptide" evidence="1">
    <location>
        <begin position="1"/>
        <end position="36"/>
    </location>
</feature>
<reference evidence="2 3" key="1">
    <citation type="submission" date="2017-07" db="EMBL/GenBank/DDBJ databases">
        <title>Thauera sp. KNDSS-Mac4 genome sequence and assembly.</title>
        <authorList>
            <person name="Mayilraj S."/>
        </authorList>
    </citation>
    <scope>NUCLEOTIDE SEQUENCE [LARGE SCALE GENOMIC DNA]</scope>
    <source>
        <strain evidence="2 3">KNDSS-Mac4</strain>
    </source>
</reference>
<feature type="chain" id="PRO_5011258200" evidence="1">
    <location>
        <begin position="37"/>
        <end position="269"/>
    </location>
</feature>
<keyword evidence="1" id="KW-0732">Signal</keyword>
<dbReference type="GO" id="GO:0006508">
    <property type="term" value="P:proteolysis"/>
    <property type="evidence" value="ECO:0007669"/>
    <property type="project" value="UniProtKB-KW"/>
</dbReference>
<proteinExistence type="predicted"/>
<dbReference type="InterPro" id="IPR006311">
    <property type="entry name" value="TAT_signal"/>
</dbReference>
<dbReference type="RefSeq" id="WP_094269583.1">
    <property type="nucleotide sequence ID" value="NZ_JAQVFK010000037.1"/>
</dbReference>
<dbReference type="SUPFAM" id="SSF50494">
    <property type="entry name" value="Trypsin-like serine proteases"/>
    <property type="match status" value="1"/>
</dbReference>
<name>A0A235EW56_9RHOO</name>
<sequence length="269" mass="28464">MNDTTPRGAFQTVRRRLLLAACAVIVTATAPAPALADLVGVLPRVKPSIVAVGTFQRTRSPAFQFRGTGFVVGDGRLIVTNAHVLPDAVATDKMEALVIAVPGADESAMARPVVRIAADRERDLAVLRLEGGPALPALTLARDERVQEGQEIAFTGFPIGAVLGLTPVTHRGIISAVTPIGIPQGKARDLNPALVRRLANDVFRVYQLDATAYPGNSGSPMFDPRTGEVIGVLNMVFVKSTKENVLSDPSGISYAIPVEYVNRLLAGAR</sequence>
<dbReference type="EMBL" id="NOIH01000032">
    <property type="protein sequence ID" value="OYD52655.1"/>
    <property type="molecule type" value="Genomic_DNA"/>
</dbReference>
<dbReference type="PANTHER" id="PTHR43019:SF23">
    <property type="entry name" value="PROTEASE DO-LIKE 5, CHLOROPLASTIC"/>
    <property type="match status" value="1"/>
</dbReference>
<evidence type="ECO:0000256" key="1">
    <source>
        <dbReference type="SAM" id="SignalP"/>
    </source>
</evidence>
<dbReference type="Gene3D" id="2.40.10.10">
    <property type="entry name" value="Trypsin-like serine proteases"/>
    <property type="match status" value="2"/>
</dbReference>
<dbReference type="PANTHER" id="PTHR43019">
    <property type="entry name" value="SERINE ENDOPROTEASE DEGS"/>
    <property type="match status" value="1"/>
</dbReference>
<comment type="caution">
    <text evidence="2">The sequence shown here is derived from an EMBL/GenBank/DDBJ whole genome shotgun (WGS) entry which is preliminary data.</text>
</comment>
<protein>
    <submittedName>
        <fullName evidence="2">Serine protease</fullName>
    </submittedName>
</protein>
<keyword evidence="3" id="KW-1185">Reference proteome</keyword>
<dbReference type="PROSITE" id="PS51318">
    <property type="entry name" value="TAT"/>
    <property type="match status" value="1"/>
</dbReference>
<keyword evidence="2" id="KW-0378">Hydrolase</keyword>
<dbReference type="Proteomes" id="UP000215181">
    <property type="component" value="Unassembled WGS sequence"/>
</dbReference>
<gene>
    <name evidence="2" type="ORF">CGK74_16935</name>
</gene>
<dbReference type="OrthoDB" id="212300at2"/>
<dbReference type="Pfam" id="PF13365">
    <property type="entry name" value="Trypsin_2"/>
    <property type="match status" value="1"/>
</dbReference>
<dbReference type="InterPro" id="IPR009003">
    <property type="entry name" value="Peptidase_S1_PA"/>
</dbReference>
<accession>A0A235EW56</accession>
<keyword evidence="2" id="KW-0645">Protease</keyword>
<organism evidence="2 3">
    <name type="scientific">Thauera propionica</name>
    <dbReference type="NCBI Taxonomy" id="2019431"/>
    <lineage>
        <taxon>Bacteria</taxon>
        <taxon>Pseudomonadati</taxon>
        <taxon>Pseudomonadota</taxon>
        <taxon>Betaproteobacteria</taxon>
        <taxon>Rhodocyclales</taxon>
        <taxon>Zoogloeaceae</taxon>
        <taxon>Thauera</taxon>
    </lineage>
</organism>
<evidence type="ECO:0000313" key="3">
    <source>
        <dbReference type="Proteomes" id="UP000215181"/>
    </source>
</evidence>
<dbReference type="InterPro" id="IPR043504">
    <property type="entry name" value="Peptidase_S1_PA_chymotrypsin"/>
</dbReference>